<comment type="catalytic activity">
    <reaction evidence="9 11">
        <text>L-aspartyl-tRNA(Asn) + L-glutamine + ATP + H2O = L-asparaginyl-tRNA(Asn) + L-glutamate + ADP + phosphate + 2 H(+)</text>
        <dbReference type="Rhea" id="RHEA:14513"/>
        <dbReference type="Rhea" id="RHEA-COMP:9674"/>
        <dbReference type="Rhea" id="RHEA-COMP:9677"/>
        <dbReference type="ChEBI" id="CHEBI:15377"/>
        <dbReference type="ChEBI" id="CHEBI:15378"/>
        <dbReference type="ChEBI" id="CHEBI:29985"/>
        <dbReference type="ChEBI" id="CHEBI:30616"/>
        <dbReference type="ChEBI" id="CHEBI:43474"/>
        <dbReference type="ChEBI" id="CHEBI:58359"/>
        <dbReference type="ChEBI" id="CHEBI:78515"/>
        <dbReference type="ChEBI" id="CHEBI:78516"/>
        <dbReference type="ChEBI" id="CHEBI:456216"/>
    </reaction>
</comment>
<comment type="subunit">
    <text evidence="2 11">Heterotrimer of A, B and C subunits.</text>
</comment>
<dbReference type="PANTHER" id="PTHR11659">
    <property type="entry name" value="GLUTAMYL-TRNA GLN AMIDOTRANSFERASE SUBUNIT B MITOCHONDRIAL AND PROKARYOTIC PET112-RELATED"/>
    <property type="match status" value="1"/>
</dbReference>
<reference evidence="13 14" key="1">
    <citation type="submission" date="2018-12" db="EMBL/GenBank/DDBJ databases">
        <title>The Draft Genome Sequence of the Soil Bacterium Pedobacter tournemirensis R1.</title>
        <authorList>
            <person name="He J."/>
        </authorList>
    </citation>
    <scope>NUCLEOTIDE SEQUENCE [LARGE SCALE GENOMIC DNA]</scope>
    <source>
        <strain evidence="13 14">R1</strain>
    </source>
</reference>
<dbReference type="InterPro" id="IPR004413">
    <property type="entry name" value="GatB"/>
</dbReference>
<evidence type="ECO:0000256" key="8">
    <source>
        <dbReference type="ARBA" id="ARBA00024799"/>
    </source>
</evidence>
<dbReference type="SUPFAM" id="SSF55931">
    <property type="entry name" value="Glutamine synthetase/guanido kinase"/>
    <property type="match status" value="1"/>
</dbReference>
<proteinExistence type="inferred from homology"/>
<comment type="catalytic activity">
    <reaction evidence="10 11">
        <text>L-glutamyl-tRNA(Gln) + L-glutamine + ATP + H2O = L-glutaminyl-tRNA(Gln) + L-glutamate + ADP + phosphate + H(+)</text>
        <dbReference type="Rhea" id="RHEA:17521"/>
        <dbReference type="Rhea" id="RHEA-COMP:9681"/>
        <dbReference type="Rhea" id="RHEA-COMP:9684"/>
        <dbReference type="ChEBI" id="CHEBI:15377"/>
        <dbReference type="ChEBI" id="CHEBI:15378"/>
        <dbReference type="ChEBI" id="CHEBI:29985"/>
        <dbReference type="ChEBI" id="CHEBI:30616"/>
        <dbReference type="ChEBI" id="CHEBI:43474"/>
        <dbReference type="ChEBI" id="CHEBI:58359"/>
        <dbReference type="ChEBI" id="CHEBI:78520"/>
        <dbReference type="ChEBI" id="CHEBI:78521"/>
        <dbReference type="ChEBI" id="CHEBI:456216"/>
    </reaction>
</comment>
<dbReference type="Gene3D" id="1.10.150.380">
    <property type="entry name" value="GatB domain, N-terminal subdomain"/>
    <property type="match status" value="1"/>
</dbReference>
<dbReference type="InterPro" id="IPR017958">
    <property type="entry name" value="Gln-tRNA_amidoTrfase_suB_CS"/>
</dbReference>
<dbReference type="PANTHER" id="PTHR11659:SF4">
    <property type="entry name" value="ASPARTYL_GLUTAMYL-TRNA(GLN) AMIDOTRANSFERASE SUBUNIT B_E CATALYTIC DOMAIN-CONTAINING PROTEIN"/>
    <property type="match status" value="1"/>
</dbReference>
<keyword evidence="6 11" id="KW-0067">ATP-binding</keyword>
<dbReference type="Pfam" id="PF02637">
    <property type="entry name" value="GatB_Yqey"/>
    <property type="match status" value="1"/>
</dbReference>
<evidence type="ECO:0000256" key="2">
    <source>
        <dbReference type="ARBA" id="ARBA00011123"/>
    </source>
</evidence>
<protein>
    <recommendedName>
        <fullName evidence="3 11">Aspartyl/glutamyl-tRNA(Asn/Gln) amidotransferase subunit B</fullName>
        <shortName evidence="11">Asp/Glu-ADT subunit B</shortName>
        <ecNumber evidence="11">6.3.5.-</ecNumber>
    </recommendedName>
</protein>
<comment type="caution">
    <text evidence="13">The sequence shown here is derived from an EMBL/GenBank/DDBJ whole genome shotgun (WGS) entry which is preliminary data.</text>
</comment>
<evidence type="ECO:0000256" key="1">
    <source>
        <dbReference type="ARBA" id="ARBA00005306"/>
    </source>
</evidence>
<dbReference type="Proteomes" id="UP000290848">
    <property type="component" value="Unassembled WGS sequence"/>
</dbReference>
<dbReference type="GO" id="GO:0005524">
    <property type="term" value="F:ATP binding"/>
    <property type="evidence" value="ECO:0007669"/>
    <property type="project" value="UniProtKB-KW"/>
</dbReference>
<accession>A0A4Q0MFC0</accession>
<dbReference type="SUPFAM" id="SSF89095">
    <property type="entry name" value="GatB/YqeY motif"/>
    <property type="match status" value="1"/>
</dbReference>
<evidence type="ECO:0000313" key="14">
    <source>
        <dbReference type="Proteomes" id="UP000290848"/>
    </source>
</evidence>
<dbReference type="AlphaFoldDB" id="A0A4Q0MFC0"/>
<feature type="domain" description="Asn/Gln amidotransferase" evidence="12">
    <location>
        <begin position="335"/>
        <end position="484"/>
    </location>
</feature>
<evidence type="ECO:0000256" key="3">
    <source>
        <dbReference type="ARBA" id="ARBA00016923"/>
    </source>
</evidence>
<comment type="similarity">
    <text evidence="1 11">Belongs to the GatB/GatE family. GatB subfamily.</text>
</comment>
<dbReference type="GO" id="GO:0016740">
    <property type="term" value="F:transferase activity"/>
    <property type="evidence" value="ECO:0007669"/>
    <property type="project" value="UniProtKB-KW"/>
</dbReference>
<dbReference type="InterPro" id="IPR017959">
    <property type="entry name" value="Asn/Gln-tRNA_amidoTrfase_suB/E"/>
</dbReference>
<keyword evidence="5 11" id="KW-0547">Nucleotide-binding</keyword>
<keyword evidence="13" id="KW-0808">Transferase</keyword>
<dbReference type="InterPro" id="IPR014746">
    <property type="entry name" value="Gln_synth/guanido_kin_cat_dom"/>
</dbReference>
<evidence type="ECO:0000256" key="4">
    <source>
        <dbReference type="ARBA" id="ARBA00022598"/>
    </source>
</evidence>
<evidence type="ECO:0000256" key="5">
    <source>
        <dbReference type="ARBA" id="ARBA00022741"/>
    </source>
</evidence>
<evidence type="ECO:0000256" key="11">
    <source>
        <dbReference type="HAMAP-Rule" id="MF_00121"/>
    </source>
</evidence>
<dbReference type="GO" id="GO:0050566">
    <property type="term" value="F:asparaginyl-tRNA synthase (glutamine-hydrolyzing) activity"/>
    <property type="evidence" value="ECO:0007669"/>
    <property type="project" value="RHEA"/>
</dbReference>
<evidence type="ECO:0000256" key="6">
    <source>
        <dbReference type="ARBA" id="ARBA00022840"/>
    </source>
</evidence>
<dbReference type="SMART" id="SM00845">
    <property type="entry name" value="GatB_Yqey"/>
    <property type="match status" value="1"/>
</dbReference>
<dbReference type="NCBIfam" id="NF004012">
    <property type="entry name" value="PRK05477.1-2"/>
    <property type="match status" value="1"/>
</dbReference>
<evidence type="ECO:0000256" key="7">
    <source>
        <dbReference type="ARBA" id="ARBA00022917"/>
    </source>
</evidence>
<evidence type="ECO:0000259" key="12">
    <source>
        <dbReference type="SMART" id="SM00845"/>
    </source>
</evidence>
<dbReference type="HAMAP" id="MF_00121">
    <property type="entry name" value="GatB"/>
    <property type="match status" value="1"/>
</dbReference>
<dbReference type="InterPro" id="IPR003789">
    <property type="entry name" value="Asn/Gln_tRNA_amidoTrase-B-like"/>
</dbReference>
<dbReference type="Pfam" id="PF02934">
    <property type="entry name" value="GatB_N"/>
    <property type="match status" value="1"/>
</dbReference>
<dbReference type="InterPro" id="IPR042114">
    <property type="entry name" value="GatB_C_1"/>
</dbReference>
<evidence type="ECO:0000313" key="13">
    <source>
        <dbReference type="EMBL" id="RXF72180.1"/>
    </source>
</evidence>
<dbReference type="InterPro" id="IPR023168">
    <property type="entry name" value="GatB_Yqey_C_2"/>
</dbReference>
<dbReference type="InterPro" id="IPR006075">
    <property type="entry name" value="Asn/Gln-tRNA_Trfase_suB/E_cat"/>
</dbReference>
<organism evidence="13 14">
    <name type="scientific">Arcticibacter tournemirensis</name>
    <dbReference type="NCBI Taxonomy" id="699437"/>
    <lineage>
        <taxon>Bacteria</taxon>
        <taxon>Pseudomonadati</taxon>
        <taxon>Bacteroidota</taxon>
        <taxon>Sphingobacteriia</taxon>
        <taxon>Sphingobacteriales</taxon>
        <taxon>Sphingobacteriaceae</taxon>
        <taxon>Arcticibacter</taxon>
    </lineage>
</organism>
<evidence type="ECO:0000256" key="10">
    <source>
        <dbReference type="ARBA" id="ARBA00047913"/>
    </source>
</evidence>
<dbReference type="EC" id="6.3.5.-" evidence="11"/>
<dbReference type="GO" id="GO:0006412">
    <property type="term" value="P:translation"/>
    <property type="evidence" value="ECO:0007669"/>
    <property type="project" value="UniProtKB-UniRule"/>
</dbReference>
<dbReference type="GO" id="GO:0050567">
    <property type="term" value="F:glutaminyl-tRNA synthase (glutamine-hydrolyzing) activity"/>
    <property type="evidence" value="ECO:0007669"/>
    <property type="project" value="UniProtKB-UniRule"/>
</dbReference>
<dbReference type="InterPro" id="IPR018027">
    <property type="entry name" value="Asn/Gln_amidotransferase"/>
</dbReference>
<keyword evidence="7 11" id="KW-0648">Protein biosynthesis</keyword>
<gene>
    <name evidence="11 13" type="primary">gatB</name>
    <name evidence="13" type="ORF">EKH83_00165</name>
</gene>
<dbReference type="NCBIfam" id="TIGR00133">
    <property type="entry name" value="gatB"/>
    <property type="match status" value="1"/>
</dbReference>
<dbReference type="PROSITE" id="PS01234">
    <property type="entry name" value="GATB"/>
    <property type="match status" value="1"/>
</dbReference>
<name>A0A4Q0MFC0_9SPHI</name>
<evidence type="ECO:0000256" key="9">
    <source>
        <dbReference type="ARBA" id="ARBA00047380"/>
    </source>
</evidence>
<dbReference type="EMBL" id="RXOC01000001">
    <property type="protein sequence ID" value="RXF72180.1"/>
    <property type="molecule type" value="Genomic_DNA"/>
</dbReference>
<sequence>MMTEEVLQKYELVVGLEIHAQLLTDTKIFSSDPASFGSEPNRNTSIISVGLPGTLPKINKKVVSYAVKMGLATNCTINRINRFDRKNYFYADLPKGYQITQDEYPICQKGYVPVVLKDKSETRVRINRIHMEEDAGKSMHDKDDIYSLIDLNRAGVPLIEIVSEPDIRSAEEAAAYFTEIRKLVRYLNICDGNMEEGSLRCDANISVRLRGETTYGARCEVKNLNSIRNLQRAVNYEFKRQVQLVEQGEKIEQNTLNFDAATGVTSVLRSKEMANDYRYFPEPDLPPLHLSEEWIEDLRKQLPELPEQRIKRYTEQFGLKAHDAYLLTGDKAVADYFEELSKHTTHYRVAANWINGPIQSYLNESGKDISQLDIKVSSLAEVIALIQDGKINNSAAVQQLFPALINRPATSVRELVEEMNLLIDTGADQLQQFIDEAVSRYPDKVKEYHKGKKGVLGLFMGDVMKLSKGKIDPKTANQLLINKLESLK</sequence>
<dbReference type="NCBIfam" id="NF004014">
    <property type="entry name" value="PRK05477.1-4"/>
    <property type="match status" value="1"/>
</dbReference>
<keyword evidence="4 11" id="KW-0436">Ligase</keyword>
<dbReference type="FunFam" id="1.10.10.410:FF:000001">
    <property type="entry name" value="Aspartyl/glutamyl-tRNA(Asn/Gln) amidotransferase subunit B"/>
    <property type="match status" value="1"/>
</dbReference>
<comment type="function">
    <text evidence="8 11">Allows the formation of correctly charged Asn-tRNA(Asn) or Gln-tRNA(Gln) through the transamidation of misacylated Asp-tRNA(Asn) or Glu-tRNA(Gln) in organisms which lack either or both of asparaginyl-tRNA or glutaminyl-tRNA synthetases. The reaction takes place in the presence of glutamine and ATP through an activated phospho-Asp-tRNA(Asn) or phospho-Glu-tRNA(Gln).</text>
</comment>
<dbReference type="Gene3D" id="1.10.10.410">
    <property type="match status" value="1"/>
</dbReference>